<sequence>MIWKNAGGTGALGRYLEHGTEWKVFGYEMVNGHKWYNLGGSQWIDASYLVDPSTPIAGEKTSSSSDNKSSDSAKSSTIEGATVVPFTAVGRVNYVPGYGIMIWRQPASGALGRYLPHGSRWKVFKKATLKNGSVWYNLGGDQWIDANYLVIE</sequence>
<dbReference type="AlphaFoldDB" id="A0A0R1RW52"/>
<organism evidence="1 2">
    <name type="scientific">Lactobacillus psittaci DSM 15354</name>
    <dbReference type="NCBI Taxonomy" id="1122152"/>
    <lineage>
        <taxon>Bacteria</taxon>
        <taxon>Bacillati</taxon>
        <taxon>Bacillota</taxon>
        <taxon>Bacilli</taxon>
        <taxon>Lactobacillales</taxon>
        <taxon>Lactobacillaceae</taxon>
        <taxon>Lactobacillus</taxon>
    </lineage>
</organism>
<dbReference type="EMBL" id="AZFB01000040">
    <property type="protein sequence ID" value="KRL61261.1"/>
    <property type="molecule type" value="Genomic_DNA"/>
</dbReference>
<keyword evidence="2" id="KW-1185">Reference proteome</keyword>
<evidence type="ECO:0000313" key="1">
    <source>
        <dbReference type="EMBL" id="KRL61261.1"/>
    </source>
</evidence>
<comment type="caution">
    <text evidence="1">The sequence shown here is derived from an EMBL/GenBank/DDBJ whole genome shotgun (WGS) entry which is preliminary data.</text>
</comment>
<accession>A0A0R1RW52</accession>
<name>A0A0R1RW52_9LACO</name>
<evidence type="ECO:0000313" key="2">
    <source>
        <dbReference type="Proteomes" id="UP000051931"/>
    </source>
</evidence>
<dbReference type="Proteomes" id="UP000051931">
    <property type="component" value="Unassembled WGS sequence"/>
</dbReference>
<reference evidence="1 2" key="1">
    <citation type="journal article" date="2015" name="Genome Announc.">
        <title>Expanding the biotechnology potential of lactobacilli through comparative genomics of 213 strains and associated genera.</title>
        <authorList>
            <person name="Sun Z."/>
            <person name="Harris H.M."/>
            <person name="McCann A."/>
            <person name="Guo C."/>
            <person name="Argimon S."/>
            <person name="Zhang W."/>
            <person name="Yang X."/>
            <person name="Jeffery I.B."/>
            <person name="Cooney J.C."/>
            <person name="Kagawa T.F."/>
            <person name="Liu W."/>
            <person name="Song Y."/>
            <person name="Salvetti E."/>
            <person name="Wrobel A."/>
            <person name="Rasinkangas P."/>
            <person name="Parkhill J."/>
            <person name="Rea M.C."/>
            <person name="O'Sullivan O."/>
            <person name="Ritari J."/>
            <person name="Douillard F.P."/>
            <person name="Paul Ross R."/>
            <person name="Yang R."/>
            <person name="Briner A.E."/>
            <person name="Felis G.E."/>
            <person name="de Vos W.M."/>
            <person name="Barrangou R."/>
            <person name="Klaenhammer T.R."/>
            <person name="Caufield P.W."/>
            <person name="Cui Y."/>
            <person name="Zhang H."/>
            <person name="O'Toole P.W."/>
        </authorList>
    </citation>
    <scope>NUCLEOTIDE SEQUENCE [LARGE SCALE GENOMIC DNA]</scope>
    <source>
        <strain evidence="1 2">DSM 15354</strain>
    </source>
</reference>
<dbReference type="STRING" id="1122152.GCA_000425905_01325"/>
<dbReference type="PATRIC" id="fig|1122152.4.peg.988"/>
<proteinExistence type="predicted"/>
<gene>
    <name evidence="1" type="ORF">FC23_GL000964</name>
</gene>
<protein>
    <submittedName>
        <fullName evidence="1">LytA</fullName>
    </submittedName>
</protein>